<keyword evidence="3" id="KW-1185">Reference proteome</keyword>
<evidence type="ECO:0000313" key="3">
    <source>
        <dbReference type="Proteomes" id="UP000784294"/>
    </source>
</evidence>
<name>A0A448XSS7_9PLAT</name>
<sequence length="114" mass="12877">MPSPSKPSILVQVMQSLISYGNNCCVPTQILASGGESRYLIKRELATAILSPVKTFCWANSFLLIALLEQFFAPKSNNEKNTQSRICVHEKKKKKKKKKKESAHLRSRETNVQI</sequence>
<evidence type="ECO:0000256" key="1">
    <source>
        <dbReference type="SAM" id="MobiDB-lite"/>
    </source>
</evidence>
<evidence type="ECO:0000313" key="2">
    <source>
        <dbReference type="EMBL" id="VEL44109.1"/>
    </source>
</evidence>
<dbReference type="EMBL" id="CAAALY010289719">
    <property type="protein sequence ID" value="VEL44109.1"/>
    <property type="molecule type" value="Genomic_DNA"/>
</dbReference>
<accession>A0A448XSS7</accession>
<organism evidence="2 3">
    <name type="scientific">Protopolystoma xenopodis</name>
    <dbReference type="NCBI Taxonomy" id="117903"/>
    <lineage>
        <taxon>Eukaryota</taxon>
        <taxon>Metazoa</taxon>
        <taxon>Spiralia</taxon>
        <taxon>Lophotrochozoa</taxon>
        <taxon>Platyhelminthes</taxon>
        <taxon>Monogenea</taxon>
        <taxon>Polyopisthocotylea</taxon>
        <taxon>Polystomatidea</taxon>
        <taxon>Polystomatidae</taxon>
        <taxon>Protopolystoma</taxon>
    </lineage>
</organism>
<reference evidence="2" key="1">
    <citation type="submission" date="2018-11" db="EMBL/GenBank/DDBJ databases">
        <authorList>
            <consortium name="Pathogen Informatics"/>
        </authorList>
    </citation>
    <scope>NUCLEOTIDE SEQUENCE</scope>
</reference>
<dbReference type="Proteomes" id="UP000784294">
    <property type="component" value="Unassembled WGS sequence"/>
</dbReference>
<feature type="compositionally biased region" description="Basic residues" evidence="1">
    <location>
        <begin position="90"/>
        <end position="101"/>
    </location>
</feature>
<feature type="compositionally biased region" description="Basic and acidic residues" evidence="1">
    <location>
        <begin position="102"/>
        <end position="114"/>
    </location>
</feature>
<comment type="caution">
    <text evidence="2">The sequence shown here is derived from an EMBL/GenBank/DDBJ whole genome shotgun (WGS) entry which is preliminary data.</text>
</comment>
<protein>
    <submittedName>
        <fullName evidence="2">Uncharacterized protein</fullName>
    </submittedName>
</protein>
<feature type="region of interest" description="Disordered" evidence="1">
    <location>
        <begin position="78"/>
        <end position="114"/>
    </location>
</feature>
<gene>
    <name evidence="2" type="ORF">PXEA_LOCUS37549</name>
</gene>
<dbReference type="AlphaFoldDB" id="A0A448XSS7"/>
<proteinExistence type="predicted"/>